<reference evidence="2 4" key="1">
    <citation type="journal article" date="2015" name="Genome Announc.">
        <title>Draft Genome Sequence of a Heterotrophic Facultative Anaerobic Thermophilic Bacterium, Ardenticatena maritima Strain 110ST.</title>
        <authorList>
            <person name="Kawaichi S."/>
            <person name="Yoshida T."/>
            <person name="Sako Y."/>
            <person name="Nakamura R."/>
        </authorList>
    </citation>
    <scope>NUCLEOTIDE SEQUENCE [LARGE SCALE GENOMIC DNA]</scope>
    <source>
        <strain evidence="2 4">110S</strain>
    </source>
</reference>
<dbReference type="InterPro" id="IPR053959">
    <property type="entry name" value="YvlB/LiaX_N"/>
</dbReference>
<dbReference type="AlphaFoldDB" id="A0A0M8K531"/>
<evidence type="ECO:0000313" key="3">
    <source>
        <dbReference type="EMBL" id="KPL87947.1"/>
    </source>
</evidence>
<dbReference type="EMBL" id="LGKN01000005">
    <property type="protein sequence ID" value="KPL87947.1"/>
    <property type="molecule type" value="Genomic_DNA"/>
</dbReference>
<accession>A0A0M8K531</accession>
<evidence type="ECO:0000313" key="2">
    <source>
        <dbReference type="EMBL" id="GAP61843.1"/>
    </source>
</evidence>
<dbReference type="Pfam" id="PF22746">
    <property type="entry name" value="SHOCT-like_DUF2089-C"/>
    <property type="match status" value="1"/>
</dbReference>
<dbReference type="STRING" id="872965.SE16_10505"/>
<proteinExistence type="predicted"/>
<reference evidence="3 5" key="2">
    <citation type="submission" date="2015-07" db="EMBL/GenBank/DDBJ databases">
        <title>Whole genome sequence of Ardenticatena maritima DSM 23922.</title>
        <authorList>
            <person name="Hemp J."/>
            <person name="Ward L.M."/>
            <person name="Pace L.A."/>
            <person name="Fischer W.W."/>
        </authorList>
    </citation>
    <scope>NUCLEOTIDE SEQUENCE [LARGE SCALE GENOMIC DNA]</scope>
    <source>
        <strain evidence="3 5">110S</strain>
    </source>
</reference>
<dbReference type="Proteomes" id="UP000037784">
    <property type="component" value="Unassembled WGS sequence"/>
</dbReference>
<dbReference type="OrthoDB" id="164380at2"/>
<reference evidence="4" key="3">
    <citation type="submission" date="2015-08" db="EMBL/GenBank/DDBJ databases">
        <title>Draft Genome Sequence of a Heterotrophic Facultative Anaerobic Bacterium Ardenticatena maritima Strain 110S.</title>
        <authorList>
            <person name="Kawaichi S."/>
            <person name="Yoshida T."/>
            <person name="Sako Y."/>
            <person name="Nakamura R."/>
        </authorList>
    </citation>
    <scope>NUCLEOTIDE SEQUENCE [LARGE SCALE GENOMIC DNA]</scope>
    <source>
        <strain evidence="4">110S</strain>
    </source>
</reference>
<dbReference type="InParanoid" id="A0A0M8K531"/>
<evidence type="ECO:0000259" key="1">
    <source>
        <dbReference type="Pfam" id="PF22746"/>
    </source>
</evidence>
<keyword evidence="4" id="KW-1185">Reference proteome</keyword>
<organism evidence="2 4">
    <name type="scientific">Ardenticatena maritima</name>
    <dbReference type="NCBI Taxonomy" id="872965"/>
    <lineage>
        <taxon>Bacteria</taxon>
        <taxon>Bacillati</taxon>
        <taxon>Chloroflexota</taxon>
        <taxon>Ardenticatenia</taxon>
        <taxon>Ardenticatenales</taxon>
        <taxon>Ardenticatenaceae</taxon>
        <taxon>Ardenticatena</taxon>
    </lineage>
</organism>
<sequence>MSNERMRILKMVAEGKLTPEQGEELLAALDAQTSQTVEVEVEEPHNEAMPRWFRVQVTDLHTGKTRVNVRIPLKLVRLGSRLGARFVPQIDGVPLDEFLRALTEEKVGRIVEVDDDESGERVVVEIV</sequence>
<evidence type="ECO:0000313" key="4">
    <source>
        <dbReference type="Proteomes" id="UP000037784"/>
    </source>
</evidence>
<dbReference type="Proteomes" id="UP000050502">
    <property type="component" value="Unassembled WGS sequence"/>
</dbReference>
<evidence type="ECO:0000313" key="5">
    <source>
        <dbReference type="Proteomes" id="UP000050502"/>
    </source>
</evidence>
<name>A0A0M8K531_9CHLR</name>
<comment type="caution">
    <text evidence="2">The sequence shown here is derived from an EMBL/GenBank/DDBJ whole genome shotgun (WGS) entry which is preliminary data.</text>
</comment>
<gene>
    <name evidence="2" type="ORF">ARMA_0266</name>
    <name evidence="3" type="ORF">SE16_10505</name>
</gene>
<feature type="domain" description="YvlB/LiaX N-terminal" evidence="1">
    <location>
        <begin position="3"/>
        <end position="30"/>
    </location>
</feature>
<dbReference type="EMBL" id="BBZA01000015">
    <property type="protein sequence ID" value="GAP61843.1"/>
    <property type="molecule type" value="Genomic_DNA"/>
</dbReference>
<dbReference type="RefSeq" id="WP_054491778.1">
    <property type="nucleotide sequence ID" value="NZ_BBZA01000015.1"/>
</dbReference>
<protein>
    <recommendedName>
        <fullName evidence="1">YvlB/LiaX N-terminal domain-containing protein</fullName>
    </recommendedName>
</protein>